<evidence type="ECO:0000313" key="2">
    <source>
        <dbReference type="EMBL" id="RHL48256.1"/>
    </source>
</evidence>
<reference evidence="2 3" key="1">
    <citation type="submission" date="2018-08" db="EMBL/GenBank/DDBJ databases">
        <title>A genome reference for cultivated species of the human gut microbiota.</title>
        <authorList>
            <person name="Zou Y."/>
            <person name="Xue W."/>
            <person name="Luo G."/>
        </authorList>
    </citation>
    <scope>NUCLEOTIDE SEQUENCE [LARGE SCALE GENOMIC DNA]</scope>
    <source>
        <strain evidence="2 3">AF37-4</strain>
    </source>
</reference>
<keyword evidence="1" id="KW-0175">Coiled coil</keyword>
<evidence type="ECO:0000256" key="1">
    <source>
        <dbReference type="SAM" id="Coils"/>
    </source>
</evidence>
<accession>A0A415LI83</accession>
<gene>
    <name evidence="2" type="ORF">DW018_00240</name>
</gene>
<name>A0A415LI83_9FIRM</name>
<dbReference type="EMBL" id="QROT01000001">
    <property type="protein sequence ID" value="RHL48256.1"/>
    <property type="molecule type" value="Genomic_DNA"/>
</dbReference>
<proteinExistence type="predicted"/>
<feature type="coiled-coil region" evidence="1">
    <location>
        <begin position="58"/>
        <end position="85"/>
    </location>
</feature>
<sequence length="122" mass="14586">MEEIKLTYHEGEDGLLYPDLKFPDKEKVSLARAGKYGRMAAKYLKEAEPTRYRALYRFGMLAEKMEKVNEEAQELLEKLMNQYLEKHKPQNPNDTMEMWKLREQAKMTAEEVVLHQIVYQYH</sequence>
<comment type="caution">
    <text evidence="2">The sequence shown here is derived from an EMBL/GenBank/DDBJ whole genome shotgun (WGS) entry which is preliminary data.</text>
</comment>
<organism evidence="2 3">
    <name type="scientific">Eubacterium ventriosum</name>
    <dbReference type="NCBI Taxonomy" id="39496"/>
    <lineage>
        <taxon>Bacteria</taxon>
        <taxon>Bacillati</taxon>
        <taxon>Bacillota</taxon>
        <taxon>Clostridia</taxon>
        <taxon>Eubacteriales</taxon>
        <taxon>Eubacteriaceae</taxon>
        <taxon>Eubacterium</taxon>
    </lineage>
</organism>
<dbReference type="Proteomes" id="UP000283314">
    <property type="component" value="Unassembled WGS sequence"/>
</dbReference>
<dbReference type="AlphaFoldDB" id="A0A415LI83"/>
<dbReference type="Pfam" id="PF14198">
    <property type="entry name" value="TnpV"/>
    <property type="match status" value="1"/>
</dbReference>
<protein>
    <submittedName>
        <fullName evidence="2">TnpV protein</fullName>
    </submittedName>
</protein>
<evidence type="ECO:0000313" key="3">
    <source>
        <dbReference type="Proteomes" id="UP000283314"/>
    </source>
</evidence>
<dbReference type="InterPro" id="IPR026989">
    <property type="entry name" value="TnpV"/>
</dbReference>